<evidence type="ECO:0000313" key="4">
    <source>
        <dbReference type="Proteomes" id="UP000250991"/>
    </source>
</evidence>
<organism evidence="3 4">
    <name type="scientific">Escherichia coli</name>
    <dbReference type="NCBI Taxonomy" id="562"/>
    <lineage>
        <taxon>Bacteria</taxon>
        <taxon>Pseudomonadati</taxon>
        <taxon>Pseudomonadota</taxon>
        <taxon>Gammaproteobacteria</taxon>
        <taxon>Enterobacterales</taxon>
        <taxon>Enterobacteriaceae</taxon>
        <taxon>Escherichia</taxon>
    </lineage>
</organism>
<protein>
    <submittedName>
        <fullName evidence="3">Bipartite regulator domain</fullName>
    </submittedName>
</protein>
<dbReference type="InterPro" id="IPR000792">
    <property type="entry name" value="Tscrpt_reg_LuxR_C"/>
</dbReference>
<dbReference type="Pfam" id="PF00196">
    <property type="entry name" value="GerE"/>
    <property type="match status" value="1"/>
</dbReference>
<keyword evidence="1" id="KW-0238">DNA-binding</keyword>
<dbReference type="InterPro" id="IPR016032">
    <property type="entry name" value="Sig_transdc_resp-reg_C-effctor"/>
</dbReference>
<feature type="domain" description="HTH luxR-type" evidence="2">
    <location>
        <begin position="101"/>
        <end position="145"/>
    </location>
</feature>
<dbReference type="SUPFAM" id="SSF46894">
    <property type="entry name" value="C-terminal effector domain of the bipartite response regulators"/>
    <property type="match status" value="1"/>
</dbReference>
<reference evidence="3 4" key="1">
    <citation type="submission" date="2018-06" db="EMBL/GenBank/DDBJ databases">
        <authorList>
            <consortium name="Pathogen Informatics"/>
            <person name="Doyle S."/>
        </authorList>
    </citation>
    <scope>NUCLEOTIDE SEQUENCE [LARGE SCALE GENOMIC DNA]</scope>
    <source>
        <strain evidence="3 4">NCTC8009</strain>
    </source>
</reference>
<dbReference type="GO" id="GO:0006355">
    <property type="term" value="P:regulation of DNA-templated transcription"/>
    <property type="evidence" value="ECO:0007669"/>
    <property type="project" value="InterPro"/>
</dbReference>
<dbReference type="Proteomes" id="UP000250991">
    <property type="component" value="Unassembled WGS sequence"/>
</dbReference>
<accession>A0A2X3K658</accession>
<proteinExistence type="predicted"/>
<name>A0A2X3K658_ECOLX</name>
<evidence type="ECO:0000313" key="3">
    <source>
        <dbReference type="EMBL" id="SQD01915.1"/>
    </source>
</evidence>
<sequence length="160" mass="18625">MVEGILTKNHNARLSGYIFVDFSVSFLRLFLEKDWIDYLASTDMGIVLVSDRNMQSLANYWRKHNSAISAVIYNDDGLDVANEKIRQLFIGRYLSFTRGNTLTQMEFTIMGYMVSGYNPYQIAEVLDMDIRSIYAYKQRIEKRMGGKINELFIRSHSVQH</sequence>
<dbReference type="EMBL" id="UARW01000010">
    <property type="protein sequence ID" value="SQD01915.1"/>
    <property type="molecule type" value="Genomic_DNA"/>
</dbReference>
<evidence type="ECO:0000259" key="2">
    <source>
        <dbReference type="Pfam" id="PF00196"/>
    </source>
</evidence>
<dbReference type="AlphaFoldDB" id="A0A2X3K658"/>
<evidence type="ECO:0000256" key="1">
    <source>
        <dbReference type="ARBA" id="ARBA00023125"/>
    </source>
</evidence>
<dbReference type="STRING" id="585034.ECIAI1_2956"/>
<gene>
    <name evidence="3" type="primary">yqeH</name>
    <name evidence="3" type="ORF">NCTC8009_02352</name>
</gene>
<dbReference type="GO" id="GO:0003677">
    <property type="term" value="F:DNA binding"/>
    <property type="evidence" value="ECO:0007669"/>
    <property type="project" value="UniProtKB-KW"/>
</dbReference>